<dbReference type="Proteomes" id="UP000515121">
    <property type="component" value="Unplaced"/>
</dbReference>
<evidence type="ECO:0000256" key="1">
    <source>
        <dbReference type="SAM" id="Phobius"/>
    </source>
</evidence>
<gene>
    <name evidence="3" type="primary">LOC111314550</name>
</gene>
<sequence>MHSYLDIIIFMVEKNIHRIPFSQANGLSFITPIMASVMARIVLHEKLKITEIRGGKSVIASLFHSSWHGAGGLLKVEEASNINFTGSQHLYAALIGFSSSITGGVGYCLIKAAAKASDQPVFFIWHSG</sequence>
<evidence type="ECO:0000313" key="3">
    <source>
        <dbReference type="RefSeq" id="XP_022771745.1"/>
    </source>
</evidence>
<dbReference type="KEGG" id="dzi:111314550"/>
<organism evidence="2 3">
    <name type="scientific">Durio zibethinus</name>
    <name type="common">Durian</name>
    <dbReference type="NCBI Taxonomy" id="66656"/>
    <lineage>
        <taxon>Eukaryota</taxon>
        <taxon>Viridiplantae</taxon>
        <taxon>Streptophyta</taxon>
        <taxon>Embryophyta</taxon>
        <taxon>Tracheophyta</taxon>
        <taxon>Spermatophyta</taxon>
        <taxon>Magnoliopsida</taxon>
        <taxon>eudicotyledons</taxon>
        <taxon>Gunneridae</taxon>
        <taxon>Pentapetalae</taxon>
        <taxon>rosids</taxon>
        <taxon>malvids</taxon>
        <taxon>Malvales</taxon>
        <taxon>Malvaceae</taxon>
        <taxon>Helicteroideae</taxon>
        <taxon>Durio</taxon>
    </lineage>
</organism>
<keyword evidence="1" id="KW-1133">Transmembrane helix</keyword>
<keyword evidence="1" id="KW-0472">Membrane</keyword>
<dbReference type="AlphaFoldDB" id="A0A6P6B3V8"/>
<dbReference type="GeneID" id="111314550"/>
<accession>A0A6P6B3V8</accession>
<proteinExistence type="predicted"/>
<keyword evidence="2" id="KW-1185">Reference proteome</keyword>
<feature type="transmembrane region" description="Helical" evidence="1">
    <location>
        <begin position="24"/>
        <end position="43"/>
    </location>
</feature>
<evidence type="ECO:0000313" key="2">
    <source>
        <dbReference type="Proteomes" id="UP000515121"/>
    </source>
</evidence>
<dbReference type="OrthoDB" id="306876at2759"/>
<keyword evidence="1" id="KW-0812">Transmembrane</keyword>
<reference evidence="3" key="1">
    <citation type="submission" date="2025-08" db="UniProtKB">
        <authorList>
            <consortium name="RefSeq"/>
        </authorList>
    </citation>
    <scope>IDENTIFICATION</scope>
    <source>
        <tissue evidence="3">Fruit stalk</tissue>
    </source>
</reference>
<name>A0A6P6B3V8_DURZI</name>
<protein>
    <submittedName>
        <fullName evidence="3">Uncharacterized protein LOC111314550</fullName>
    </submittedName>
</protein>
<dbReference type="RefSeq" id="XP_022771745.1">
    <property type="nucleotide sequence ID" value="XM_022916010.1"/>
</dbReference>